<feature type="compositionally biased region" description="Low complexity" evidence="1">
    <location>
        <begin position="105"/>
        <end position="123"/>
    </location>
</feature>
<feature type="region of interest" description="Disordered" evidence="1">
    <location>
        <begin position="1"/>
        <end position="58"/>
    </location>
</feature>
<evidence type="ECO:0000256" key="1">
    <source>
        <dbReference type="SAM" id="MobiDB-lite"/>
    </source>
</evidence>
<name>A0A645HSI2_9ZZZZ</name>
<organism evidence="2">
    <name type="scientific">bioreactor metagenome</name>
    <dbReference type="NCBI Taxonomy" id="1076179"/>
    <lineage>
        <taxon>unclassified sequences</taxon>
        <taxon>metagenomes</taxon>
        <taxon>ecological metagenomes</taxon>
    </lineage>
</organism>
<gene>
    <name evidence="2" type="ORF">SDC9_189561</name>
</gene>
<protein>
    <submittedName>
        <fullName evidence="2">Uncharacterized protein</fullName>
    </submittedName>
</protein>
<reference evidence="2" key="1">
    <citation type="submission" date="2019-08" db="EMBL/GenBank/DDBJ databases">
        <authorList>
            <person name="Kucharzyk K."/>
            <person name="Murdoch R.W."/>
            <person name="Higgins S."/>
            <person name="Loffler F."/>
        </authorList>
    </citation>
    <scope>NUCLEOTIDE SEQUENCE</scope>
</reference>
<evidence type="ECO:0000313" key="2">
    <source>
        <dbReference type="EMBL" id="MPN42005.1"/>
    </source>
</evidence>
<feature type="compositionally biased region" description="Basic residues" evidence="1">
    <location>
        <begin position="10"/>
        <end position="25"/>
    </location>
</feature>
<dbReference type="AlphaFoldDB" id="A0A645HSI2"/>
<accession>A0A645HSI2</accession>
<feature type="region of interest" description="Disordered" evidence="1">
    <location>
        <begin position="76"/>
        <end position="123"/>
    </location>
</feature>
<proteinExistence type="predicted"/>
<dbReference type="EMBL" id="VSSQ01099421">
    <property type="protein sequence ID" value="MPN42005.1"/>
    <property type="molecule type" value="Genomic_DNA"/>
</dbReference>
<comment type="caution">
    <text evidence="2">The sequence shown here is derived from an EMBL/GenBank/DDBJ whole genome shotgun (WGS) entry which is preliminary data.</text>
</comment>
<sequence length="123" mass="13471">MRNEILQGLHAHRRHHGDQRCRNQHPTRGCQRQQGAEPDHAPVPSPTRGMAALPLRPGAADQTPVCHLTALYGTADGIEAGGNQRPHHQKARQGSSHQPEAIVPQGQDCCTDQDQGQTMRQTD</sequence>